<evidence type="ECO:0000313" key="4">
    <source>
        <dbReference type="EMBL" id="BAE83615.1"/>
    </source>
</evidence>
<dbReference type="eggNOG" id="COG3118">
    <property type="taxonomic scope" value="Bacteria"/>
</dbReference>
<dbReference type="Proteomes" id="UP000001946">
    <property type="component" value="Chromosome"/>
</dbReference>
<evidence type="ECO:0000313" key="5">
    <source>
        <dbReference type="Proteomes" id="UP000001946"/>
    </source>
</evidence>
<feature type="repeat" description="TPR" evidence="3">
    <location>
        <begin position="348"/>
        <end position="381"/>
    </location>
</feature>
<organism evidence="4 5">
    <name type="scientific">Desulfitobacterium hafniense (strain Y51)</name>
    <dbReference type="NCBI Taxonomy" id="138119"/>
    <lineage>
        <taxon>Bacteria</taxon>
        <taxon>Bacillati</taxon>
        <taxon>Bacillota</taxon>
        <taxon>Clostridia</taxon>
        <taxon>Eubacteriales</taxon>
        <taxon>Desulfitobacteriaceae</taxon>
        <taxon>Desulfitobacterium</taxon>
    </lineage>
</organism>
<gene>
    <name evidence="4" type="ordered locus">DSY1826</name>
</gene>
<feature type="repeat" description="TPR" evidence="3">
    <location>
        <begin position="179"/>
        <end position="212"/>
    </location>
</feature>
<keyword evidence="2 3" id="KW-0802">TPR repeat</keyword>
<dbReference type="PROSITE" id="PS50005">
    <property type="entry name" value="TPR"/>
    <property type="match status" value="4"/>
</dbReference>
<dbReference type="Pfam" id="PF13181">
    <property type="entry name" value="TPR_8"/>
    <property type="match status" value="2"/>
</dbReference>
<proteinExistence type="predicted"/>
<protein>
    <submittedName>
        <fullName evidence="4">Uncharacterized protein</fullName>
    </submittedName>
</protein>
<keyword evidence="1" id="KW-0677">Repeat</keyword>
<evidence type="ECO:0000256" key="1">
    <source>
        <dbReference type="ARBA" id="ARBA00022737"/>
    </source>
</evidence>
<dbReference type="SUPFAM" id="SSF48452">
    <property type="entry name" value="TPR-like"/>
    <property type="match status" value="2"/>
</dbReference>
<dbReference type="EMBL" id="AP008230">
    <property type="protein sequence ID" value="BAE83615.1"/>
    <property type="molecule type" value="Genomic_DNA"/>
</dbReference>
<dbReference type="STRING" id="138119.DSY1826"/>
<dbReference type="SMART" id="SM00028">
    <property type="entry name" value="TPR"/>
    <property type="match status" value="9"/>
</dbReference>
<evidence type="ECO:0000256" key="3">
    <source>
        <dbReference type="PROSITE-ProRule" id="PRU00339"/>
    </source>
</evidence>
<accession>Q24WH7</accession>
<name>Q24WH7_DESHY</name>
<dbReference type="AlphaFoldDB" id="Q24WH7"/>
<dbReference type="PANTHER" id="PTHR44858:SF1">
    <property type="entry name" value="UDP-N-ACETYLGLUCOSAMINE--PEPTIDE N-ACETYLGLUCOSAMINYLTRANSFERASE SPINDLY-RELATED"/>
    <property type="match status" value="1"/>
</dbReference>
<dbReference type="InterPro" id="IPR050498">
    <property type="entry name" value="Ycf3"/>
</dbReference>
<evidence type="ECO:0000256" key="2">
    <source>
        <dbReference type="ARBA" id="ARBA00022803"/>
    </source>
</evidence>
<dbReference type="InterPro" id="IPR011990">
    <property type="entry name" value="TPR-like_helical_dom_sf"/>
</dbReference>
<dbReference type="eggNOG" id="COG0457">
    <property type="taxonomic scope" value="Bacteria"/>
</dbReference>
<dbReference type="PROSITE" id="PS50293">
    <property type="entry name" value="TPR_REGION"/>
    <property type="match status" value="1"/>
</dbReference>
<dbReference type="Gene3D" id="1.25.40.10">
    <property type="entry name" value="Tetratricopeptide repeat domain"/>
    <property type="match status" value="1"/>
</dbReference>
<feature type="repeat" description="TPR" evidence="3">
    <location>
        <begin position="314"/>
        <end position="347"/>
    </location>
</feature>
<reference evidence="4 5" key="1">
    <citation type="journal article" date="2006" name="J. Bacteriol.">
        <title>Complete genome sequence of the dehalorespiring bacterium Desulfitobacterium hafniense Y51 and comparison with Dehalococcoides ethenogenes 195.</title>
        <authorList>
            <person name="Nonaka H."/>
            <person name="Keresztes G."/>
            <person name="Shinoda Y."/>
            <person name="Ikenaga Y."/>
            <person name="Abe M."/>
            <person name="Naito K."/>
            <person name="Inatomi K."/>
            <person name="Furukawa K."/>
            <person name="Inui M."/>
            <person name="Yukawa H."/>
        </authorList>
    </citation>
    <scope>NUCLEOTIDE SEQUENCE [LARGE SCALE GENOMIC DNA]</scope>
    <source>
        <strain evidence="4 5">Y51</strain>
    </source>
</reference>
<dbReference type="PANTHER" id="PTHR44858">
    <property type="entry name" value="TETRATRICOPEPTIDE REPEAT PROTEIN 6"/>
    <property type="match status" value="1"/>
</dbReference>
<feature type="repeat" description="TPR" evidence="3">
    <location>
        <begin position="246"/>
        <end position="279"/>
    </location>
</feature>
<dbReference type="HOGENOM" id="CLU_003728_2_2_9"/>
<dbReference type="KEGG" id="dsy:DSY1826"/>
<keyword evidence="5" id="KW-1185">Reference proteome</keyword>
<dbReference type="Pfam" id="PF14559">
    <property type="entry name" value="TPR_19"/>
    <property type="match status" value="2"/>
</dbReference>
<dbReference type="Pfam" id="PF13431">
    <property type="entry name" value="TPR_17"/>
    <property type="match status" value="1"/>
</dbReference>
<sequence length="412" mass="47905">MTDDLWNEGKEKYTSCSKCTQNEVKERRLMFPLSTAKKATSDYSWLSRLKNSTWIFANKDSDSLEHCLIRLQQDSDKPLVETVKQAIDFQAYQEARDYLERIWGRYPGKEGEIQYLMARCYFGQGLIQEALICLDKALIHGPESTEYLELQADCLMEKEDWRGAVDALNKAIWANPKKVENIYRLGTIYSYHNEPHEALRCFQGCCELKPHNSLYWEMKGEIHLQLEQMSQAIISFEKALRYEYNPDLKARLAYCYTQINEHQKAIRLYRQVLKHDPAHYDSLCNLAAIYQNKGESMEALKLQERAYGLCQNDPVLLNNMAYTLVHLGRTRKATEYYQEALKLAQANPVILYNLAVCHTQKGNWDQGIEILYRLLNIDPDHSEGWALLGNIYDHLTDHESAVDCYNKALQLA</sequence>
<dbReference type="InterPro" id="IPR019734">
    <property type="entry name" value="TPR_rpt"/>
</dbReference>